<organism evidence="3 4">
    <name type="scientific">Herpetosiphon aurantiacus (strain ATCC 23779 / DSM 785 / 114-95)</name>
    <dbReference type="NCBI Taxonomy" id="316274"/>
    <lineage>
        <taxon>Bacteria</taxon>
        <taxon>Bacillati</taxon>
        <taxon>Chloroflexota</taxon>
        <taxon>Chloroflexia</taxon>
        <taxon>Herpetosiphonales</taxon>
        <taxon>Herpetosiphonaceae</taxon>
        <taxon>Herpetosiphon</taxon>
    </lineage>
</organism>
<feature type="modified residue" description="4-aspartylphosphate" evidence="1">
    <location>
        <position position="56"/>
    </location>
</feature>
<dbReference type="Proteomes" id="UP000000787">
    <property type="component" value="Chromosome"/>
</dbReference>
<dbReference type="STRING" id="316274.Haur_4055"/>
<evidence type="ECO:0000313" key="3">
    <source>
        <dbReference type="EMBL" id="ABX06687.1"/>
    </source>
</evidence>
<keyword evidence="1" id="KW-0597">Phosphoprotein</keyword>
<dbReference type="AlphaFoldDB" id="A9AVT7"/>
<evidence type="ECO:0000259" key="2">
    <source>
        <dbReference type="PROSITE" id="PS50110"/>
    </source>
</evidence>
<keyword evidence="4" id="KW-1185">Reference proteome</keyword>
<feature type="domain" description="Response regulatory" evidence="2">
    <location>
        <begin position="5"/>
        <end position="138"/>
    </location>
</feature>
<sequence>MSIPTVFIADDDEIFLAGTIDLFQRMGYAIDSARSVNEALAKLDTHQNDWSLAVVDLLMPMEYREQVYRDQVRYENDAANGLKVIQQIKQKMPWLGIIVVTSYRWLFEHIVELWAQGFGRIVGVEKGASIAIYREALETLRIGESRLFCKDRQIPLVGATKIFLSMIDTSLIEQVKAIAPQLPTMPNHLQRIVPLIAWKPKFIAEALSLSIHAVQTYKDDIYEYLDLRKREEHRDTLIFLASIYAYLSENDR</sequence>
<dbReference type="InterPro" id="IPR011006">
    <property type="entry name" value="CheY-like_superfamily"/>
</dbReference>
<protein>
    <submittedName>
        <fullName evidence="3">Response regulator receiver protein</fullName>
    </submittedName>
</protein>
<proteinExistence type="predicted"/>
<gene>
    <name evidence="3" type="ordered locus">Haur_4055</name>
</gene>
<dbReference type="PROSITE" id="PS50110">
    <property type="entry name" value="RESPONSE_REGULATORY"/>
    <property type="match status" value="1"/>
</dbReference>
<dbReference type="InterPro" id="IPR001789">
    <property type="entry name" value="Sig_transdc_resp-reg_receiver"/>
</dbReference>
<accession>A9AVT7</accession>
<dbReference type="SUPFAM" id="SSF52172">
    <property type="entry name" value="CheY-like"/>
    <property type="match status" value="1"/>
</dbReference>
<evidence type="ECO:0000313" key="4">
    <source>
        <dbReference type="Proteomes" id="UP000000787"/>
    </source>
</evidence>
<dbReference type="SMART" id="SM00448">
    <property type="entry name" value="REC"/>
    <property type="match status" value="1"/>
</dbReference>
<dbReference type="KEGG" id="hau:Haur_4055"/>
<dbReference type="EMBL" id="CP000875">
    <property type="protein sequence ID" value="ABX06687.1"/>
    <property type="molecule type" value="Genomic_DNA"/>
</dbReference>
<dbReference type="HOGENOM" id="CLU_1101693_0_0_0"/>
<name>A9AVT7_HERA2</name>
<reference evidence="3 4" key="1">
    <citation type="journal article" date="2011" name="Stand. Genomic Sci.">
        <title>Complete genome sequence of the filamentous gliding predatory bacterium Herpetosiphon aurantiacus type strain (114-95(T)).</title>
        <authorList>
            <person name="Kiss H."/>
            <person name="Nett M."/>
            <person name="Domin N."/>
            <person name="Martin K."/>
            <person name="Maresca J.A."/>
            <person name="Copeland A."/>
            <person name="Lapidus A."/>
            <person name="Lucas S."/>
            <person name="Berry K.W."/>
            <person name="Glavina Del Rio T."/>
            <person name="Dalin E."/>
            <person name="Tice H."/>
            <person name="Pitluck S."/>
            <person name="Richardson P."/>
            <person name="Bruce D."/>
            <person name="Goodwin L."/>
            <person name="Han C."/>
            <person name="Detter J.C."/>
            <person name="Schmutz J."/>
            <person name="Brettin T."/>
            <person name="Land M."/>
            <person name="Hauser L."/>
            <person name="Kyrpides N.C."/>
            <person name="Ivanova N."/>
            <person name="Goker M."/>
            <person name="Woyke T."/>
            <person name="Klenk H.P."/>
            <person name="Bryant D.A."/>
        </authorList>
    </citation>
    <scope>NUCLEOTIDE SEQUENCE [LARGE SCALE GENOMIC DNA]</scope>
    <source>
        <strain evidence="4">ATCC 23779 / DSM 785 / 114-95</strain>
    </source>
</reference>
<dbReference type="GO" id="GO:0000160">
    <property type="term" value="P:phosphorelay signal transduction system"/>
    <property type="evidence" value="ECO:0007669"/>
    <property type="project" value="InterPro"/>
</dbReference>
<dbReference type="eggNOG" id="COG2197">
    <property type="taxonomic scope" value="Bacteria"/>
</dbReference>
<dbReference type="InParanoid" id="A9AVT7"/>
<dbReference type="BioCyc" id="HAUR316274:GHYA-4098-MONOMER"/>
<evidence type="ECO:0000256" key="1">
    <source>
        <dbReference type="PROSITE-ProRule" id="PRU00169"/>
    </source>
</evidence>
<dbReference type="Gene3D" id="3.40.50.2300">
    <property type="match status" value="1"/>
</dbReference>